<evidence type="ECO:0000256" key="8">
    <source>
        <dbReference type="PIRSR" id="PIRSR600175-1"/>
    </source>
</evidence>
<keyword evidence="6 9" id="KW-0472">Membrane</keyword>
<dbReference type="STRING" id="6573.A0A210R450"/>
<dbReference type="GO" id="GO:0046872">
    <property type="term" value="F:metal ion binding"/>
    <property type="evidence" value="ECO:0007669"/>
    <property type="project" value="UniProtKB-KW"/>
</dbReference>
<reference evidence="10 11" key="1">
    <citation type="journal article" date="2017" name="Nat. Ecol. Evol.">
        <title>Scallop genome provides insights into evolution of bilaterian karyotype and development.</title>
        <authorList>
            <person name="Wang S."/>
            <person name="Zhang J."/>
            <person name="Jiao W."/>
            <person name="Li J."/>
            <person name="Xun X."/>
            <person name="Sun Y."/>
            <person name="Guo X."/>
            <person name="Huan P."/>
            <person name="Dong B."/>
            <person name="Zhang L."/>
            <person name="Hu X."/>
            <person name="Sun X."/>
            <person name="Wang J."/>
            <person name="Zhao C."/>
            <person name="Wang Y."/>
            <person name="Wang D."/>
            <person name="Huang X."/>
            <person name="Wang R."/>
            <person name="Lv J."/>
            <person name="Li Y."/>
            <person name="Zhang Z."/>
            <person name="Liu B."/>
            <person name="Lu W."/>
            <person name="Hui Y."/>
            <person name="Liang J."/>
            <person name="Zhou Z."/>
            <person name="Hou R."/>
            <person name="Li X."/>
            <person name="Liu Y."/>
            <person name="Li H."/>
            <person name="Ning X."/>
            <person name="Lin Y."/>
            <person name="Zhao L."/>
            <person name="Xing Q."/>
            <person name="Dou J."/>
            <person name="Li Y."/>
            <person name="Mao J."/>
            <person name="Guo H."/>
            <person name="Dou H."/>
            <person name="Li T."/>
            <person name="Mu C."/>
            <person name="Jiang W."/>
            <person name="Fu Q."/>
            <person name="Fu X."/>
            <person name="Miao Y."/>
            <person name="Liu J."/>
            <person name="Yu Q."/>
            <person name="Li R."/>
            <person name="Liao H."/>
            <person name="Li X."/>
            <person name="Kong Y."/>
            <person name="Jiang Z."/>
            <person name="Chourrout D."/>
            <person name="Li R."/>
            <person name="Bao Z."/>
        </authorList>
    </citation>
    <scope>NUCLEOTIDE SEQUENCE [LARGE SCALE GENOMIC DNA]</scope>
    <source>
        <strain evidence="10 11">PY_sf001</strain>
    </source>
</reference>
<feature type="transmembrane region" description="Helical" evidence="9">
    <location>
        <begin position="12"/>
        <end position="33"/>
    </location>
</feature>
<keyword evidence="7" id="KW-0325">Glycoprotein</keyword>
<dbReference type="Proteomes" id="UP000242188">
    <property type="component" value="Unassembled WGS sequence"/>
</dbReference>
<protein>
    <submittedName>
        <fullName evidence="10">Sodium-and chloride-dependent GABA transporter 2</fullName>
    </submittedName>
</protein>
<sequence length="431" mass="48508">MEILRISDGIDYLGTISVVFVAYLFVLRLLAAISIVKSVESMGKMLYVTALLPVVLIVMIWIRALTLPGSTKGMLYFVSADFRRFADPQLWIEASFQTFITLGPGWGGLMMMGAHNKFRTNCFQSSVISTSATLTFGLLNGLVVFSVLGVMSEEINVPIPDLMTSGGFSIGFIAYPKALSYFPLPQLWCAIFYLVLLLPGLDAMAILTEPLLMIFEEMFPKMLNNRRIPLLTVVSVVMFLAGLPFATQAGVYMFLLVDWYTGTWSVMLICMAECIVFAWIYGSHRIDRDVRLMLHRPLPAIIRLSTAFLMPVFLACLLLISIFTYKPPSFGEYTYPVYARTIGWCFTFSSLLPALGYCVWVTMKAKGPLKQRLRHLTRRTTQWIPANEKAAVIYRDSENSADFTWKQLFWFNLTGRGGININDCGDSLPML</sequence>
<dbReference type="GO" id="GO:0005886">
    <property type="term" value="C:plasma membrane"/>
    <property type="evidence" value="ECO:0007669"/>
    <property type="project" value="TreeGrafter"/>
</dbReference>
<dbReference type="GO" id="GO:0005283">
    <property type="term" value="F:amino acid:sodium symporter activity"/>
    <property type="evidence" value="ECO:0007669"/>
    <property type="project" value="TreeGrafter"/>
</dbReference>
<dbReference type="PANTHER" id="PTHR11616">
    <property type="entry name" value="SODIUM/CHLORIDE DEPENDENT TRANSPORTER"/>
    <property type="match status" value="1"/>
</dbReference>
<keyword evidence="11" id="KW-1185">Reference proteome</keyword>
<gene>
    <name evidence="10" type="ORF">KP79_PYT16747</name>
</gene>
<keyword evidence="5 9" id="KW-1133">Transmembrane helix</keyword>
<evidence type="ECO:0000256" key="2">
    <source>
        <dbReference type="ARBA" id="ARBA00006459"/>
    </source>
</evidence>
<accession>A0A210R450</accession>
<dbReference type="PANTHER" id="PTHR11616:SF321">
    <property type="entry name" value="SODIUM-DEPENDENT NUTRIENT AMINO ACID TRANSPORTER 1-RELATED"/>
    <property type="match status" value="1"/>
</dbReference>
<dbReference type="AlphaFoldDB" id="A0A210R450"/>
<evidence type="ECO:0000313" key="10">
    <source>
        <dbReference type="EMBL" id="OWF55777.1"/>
    </source>
</evidence>
<feature type="transmembrane region" description="Helical" evidence="9">
    <location>
        <begin position="228"/>
        <end position="247"/>
    </location>
</feature>
<dbReference type="SUPFAM" id="SSF161070">
    <property type="entry name" value="SNF-like"/>
    <property type="match status" value="1"/>
</dbReference>
<evidence type="ECO:0000256" key="3">
    <source>
        <dbReference type="ARBA" id="ARBA00022448"/>
    </source>
</evidence>
<dbReference type="PRINTS" id="PR00176">
    <property type="entry name" value="NANEUSMPORT"/>
</dbReference>
<dbReference type="InterPro" id="IPR000175">
    <property type="entry name" value="Na/ntran_symport"/>
</dbReference>
<comment type="subcellular location">
    <subcellularLocation>
        <location evidence="1">Membrane</location>
        <topology evidence="1">Multi-pass membrane protein</topology>
    </subcellularLocation>
</comment>
<evidence type="ECO:0000313" key="11">
    <source>
        <dbReference type="Proteomes" id="UP000242188"/>
    </source>
</evidence>
<dbReference type="EMBL" id="NEDP02000472">
    <property type="protein sequence ID" value="OWF55777.1"/>
    <property type="molecule type" value="Genomic_DNA"/>
</dbReference>
<feature type="transmembrane region" description="Helical" evidence="9">
    <location>
        <begin position="94"/>
        <end position="114"/>
    </location>
</feature>
<keyword evidence="3" id="KW-0813">Transport</keyword>
<dbReference type="InterPro" id="IPR037272">
    <property type="entry name" value="SNS_sf"/>
</dbReference>
<dbReference type="GO" id="GO:0015179">
    <property type="term" value="F:L-amino acid transmembrane transporter activity"/>
    <property type="evidence" value="ECO:0007669"/>
    <property type="project" value="TreeGrafter"/>
</dbReference>
<dbReference type="Pfam" id="PF00209">
    <property type="entry name" value="SNF"/>
    <property type="match status" value="1"/>
</dbReference>
<dbReference type="GO" id="GO:0089718">
    <property type="term" value="P:amino acid import across plasma membrane"/>
    <property type="evidence" value="ECO:0007669"/>
    <property type="project" value="TreeGrafter"/>
</dbReference>
<keyword evidence="8" id="KW-0915">Sodium</keyword>
<evidence type="ECO:0000256" key="5">
    <source>
        <dbReference type="ARBA" id="ARBA00022989"/>
    </source>
</evidence>
<feature type="binding site" evidence="8">
    <location>
        <position position="202"/>
    </location>
    <ligand>
        <name>Na(+)</name>
        <dbReference type="ChEBI" id="CHEBI:29101"/>
        <label>1</label>
    </ligand>
</feature>
<keyword evidence="8" id="KW-0479">Metal-binding</keyword>
<feature type="transmembrane region" description="Helical" evidence="9">
    <location>
        <begin position="185"/>
        <end position="207"/>
    </location>
</feature>
<name>A0A210R450_MIZYE</name>
<evidence type="ECO:0000256" key="7">
    <source>
        <dbReference type="ARBA" id="ARBA00023180"/>
    </source>
</evidence>
<evidence type="ECO:0000256" key="9">
    <source>
        <dbReference type="SAM" id="Phobius"/>
    </source>
</evidence>
<dbReference type="OrthoDB" id="6581954at2759"/>
<dbReference type="PROSITE" id="PS50267">
    <property type="entry name" value="NA_NEUROTRAN_SYMP_3"/>
    <property type="match status" value="1"/>
</dbReference>
<evidence type="ECO:0000256" key="4">
    <source>
        <dbReference type="ARBA" id="ARBA00022692"/>
    </source>
</evidence>
<feature type="transmembrane region" description="Helical" evidence="9">
    <location>
        <begin position="45"/>
        <end position="64"/>
    </location>
</feature>
<evidence type="ECO:0000256" key="1">
    <source>
        <dbReference type="ARBA" id="ARBA00004141"/>
    </source>
</evidence>
<feature type="transmembrane region" description="Helical" evidence="9">
    <location>
        <begin position="126"/>
        <end position="151"/>
    </location>
</feature>
<feature type="transmembrane region" description="Helical" evidence="9">
    <location>
        <begin position="337"/>
        <end position="363"/>
    </location>
</feature>
<comment type="similarity">
    <text evidence="2">Belongs to the sodium:neurotransmitter symporter (SNF) (TC 2.A.22) family.</text>
</comment>
<proteinExistence type="inferred from homology"/>
<comment type="caution">
    <text evidence="10">The sequence shown here is derived from an EMBL/GenBank/DDBJ whole genome shotgun (WGS) entry which is preliminary data.</text>
</comment>
<feature type="transmembrane region" description="Helical" evidence="9">
    <location>
        <begin position="259"/>
        <end position="281"/>
    </location>
</feature>
<keyword evidence="4 9" id="KW-0812">Transmembrane</keyword>
<organism evidence="10 11">
    <name type="scientific">Mizuhopecten yessoensis</name>
    <name type="common">Japanese scallop</name>
    <name type="synonym">Patinopecten yessoensis</name>
    <dbReference type="NCBI Taxonomy" id="6573"/>
    <lineage>
        <taxon>Eukaryota</taxon>
        <taxon>Metazoa</taxon>
        <taxon>Spiralia</taxon>
        <taxon>Lophotrochozoa</taxon>
        <taxon>Mollusca</taxon>
        <taxon>Bivalvia</taxon>
        <taxon>Autobranchia</taxon>
        <taxon>Pteriomorphia</taxon>
        <taxon>Pectinida</taxon>
        <taxon>Pectinoidea</taxon>
        <taxon>Pectinidae</taxon>
        <taxon>Mizuhopecten</taxon>
    </lineage>
</organism>
<evidence type="ECO:0000256" key="6">
    <source>
        <dbReference type="ARBA" id="ARBA00023136"/>
    </source>
</evidence>
<feature type="transmembrane region" description="Helical" evidence="9">
    <location>
        <begin position="301"/>
        <end position="325"/>
    </location>
</feature>